<reference evidence="1 2" key="1">
    <citation type="submission" date="2016-05" db="EMBL/GenBank/DDBJ databases">
        <title>Single-cell genome of chain-forming Candidatus Thiomargarita nelsonii and comparison to other large sulfur-oxidizing bacteria.</title>
        <authorList>
            <person name="Winkel M."/>
            <person name="Salman V."/>
            <person name="Woyke T."/>
            <person name="Schulz-Vogt H."/>
            <person name="Richter M."/>
            <person name="Flood B."/>
            <person name="Bailey J."/>
            <person name="Amann R."/>
            <person name="Mussmann M."/>
        </authorList>
    </citation>
    <scope>NUCLEOTIDE SEQUENCE [LARGE SCALE GENOMIC DNA]</scope>
    <source>
        <strain evidence="1 2">THI036</strain>
    </source>
</reference>
<organism evidence="1 2">
    <name type="scientific">Candidatus Thiomargarita nelsonii</name>
    <dbReference type="NCBI Taxonomy" id="1003181"/>
    <lineage>
        <taxon>Bacteria</taxon>
        <taxon>Pseudomonadati</taxon>
        <taxon>Pseudomonadota</taxon>
        <taxon>Gammaproteobacteria</taxon>
        <taxon>Thiotrichales</taxon>
        <taxon>Thiotrichaceae</taxon>
        <taxon>Thiomargarita</taxon>
    </lineage>
</organism>
<proteinExistence type="predicted"/>
<dbReference type="PANTHER" id="PTHR48084">
    <property type="entry name" value="2-OXOGLUTARATE OXIDOREDUCTASE SUBUNIT KORB-RELATED"/>
    <property type="match status" value="1"/>
</dbReference>
<keyword evidence="1" id="KW-0670">Pyruvate</keyword>
<feature type="non-terminal residue" evidence="1">
    <location>
        <position position="69"/>
    </location>
</feature>
<sequence>MFGLKADWSLDIKERYFSLGDYTGGEARWCPGCGDHGVLTVVQRICRDEQLLPEKTVAVSGIGCSSRLP</sequence>
<evidence type="ECO:0000313" key="2">
    <source>
        <dbReference type="Proteomes" id="UP000076962"/>
    </source>
</evidence>
<comment type="caution">
    <text evidence="1">The sequence shown here is derived from an EMBL/GenBank/DDBJ whole genome shotgun (WGS) entry which is preliminary data.</text>
</comment>
<keyword evidence="2" id="KW-1185">Reference proteome</keyword>
<dbReference type="PANTHER" id="PTHR48084:SF4">
    <property type="entry name" value="2-OXOGLUTARATE OXIDOREDUCTASE SUBUNIT KORB"/>
    <property type="match status" value="1"/>
</dbReference>
<accession>A0A176S6D7</accession>
<evidence type="ECO:0000313" key="1">
    <source>
        <dbReference type="EMBL" id="OAD23419.1"/>
    </source>
</evidence>
<dbReference type="AlphaFoldDB" id="A0A176S6D7"/>
<dbReference type="InterPro" id="IPR029061">
    <property type="entry name" value="THDP-binding"/>
</dbReference>
<name>A0A176S6D7_9GAMM</name>
<dbReference type="EMBL" id="LUTY01000378">
    <property type="protein sequence ID" value="OAD23419.1"/>
    <property type="molecule type" value="Genomic_DNA"/>
</dbReference>
<dbReference type="SUPFAM" id="SSF52518">
    <property type="entry name" value="Thiamin diphosphate-binding fold (THDP-binding)"/>
    <property type="match status" value="1"/>
</dbReference>
<protein>
    <submittedName>
        <fullName evidence="1">Pyruvate ferredoxin/flavodoxin oxidoreductase, beta subunit</fullName>
    </submittedName>
</protein>
<dbReference type="InterPro" id="IPR051457">
    <property type="entry name" value="2-oxoacid:Fd_oxidoreductase"/>
</dbReference>
<dbReference type="Proteomes" id="UP000076962">
    <property type="component" value="Unassembled WGS sequence"/>
</dbReference>
<gene>
    <name evidence="1" type="ORF">THIOM_000751</name>
</gene>